<sequence>MKAVINQRLFTETSIDSGALSMLGMVVHRFDQPGEYQGTVLRDGQVVAKLVLTVDECSTATQVNIDLAALNAREVSEFSVSVAGYAVFHVSRGVGGYSVVLRRSEDCDSHEFDSRELNAEDSFAATLLRPGIYRVTETYSGYRGEIVVAYPDPAALRCPLDPISIGFDCNGFVPDWVEVQPTQGIVYRIEERARIQINLVEPIDR</sequence>
<evidence type="ECO:0000313" key="1">
    <source>
        <dbReference type="EMBL" id="WNZ24493.1"/>
    </source>
</evidence>
<protein>
    <submittedName>
        <fullName evidence="1">Uncharacterized protein</fullName>
    </submittedName>
</protein>
<dbReference type="RefSeq" id="WP_316430313.1">
    <property type="nucleotide sequence ID" value="NZ_CP053586.1"/>
</dbReference>
<dbReference type="AlphaFoldDB" id="A0AA96WFY9"/>
<dbReference type="EMBL" id="CP053586">
    <property type="protein sequence ID" value="WNZ24493.1"/>
    <property type="molecule type" value="Genomic_DNA"/>
</dbReference>
<accession>A0AA96WFY9</accession>
<reference evidence="1" key="1">
    <citation type="submission" date="2020-05" db="EMBL/GenBank/DDBJ databases">
        <authorList>
            <person name="Zhu T."/>
            <person name="Keshari N."/>
            <person name="Lu X."/>
        </authorList>
    </citation>
    <scope>NUCLEOTIDE SEQUENCE</scope>
    <source>
        <strain evidence="1">NK1-12</strain>
    </source>
</reference>
<proteinExistence type="predicted"/>
<name>A0AA96WFY9_9CYAN</name>
<gene>
    <name evidence="1" type="ORF">HJG54_17615</name>
</gene>
<organism evidence="1">
    <name type="scientific">Leptolyngbya sp. NK1-12</name>
    <dbReference type="NCBI Taxonomy" id="2547451"/>
    <lineage>
        <taxon>Bacteria</taxon>
        <taxon>Bacillati</taxon>
        <taxon>Cyanobacteriota</taxon>
        <taxon>Cyanophyceae</taxon>
        <taxon>Leptolyngbyales</taxon>
        <taxon>Leptolyngbyaceae</taxon>
        <taxon>Leptolyngbya group</taxon>
        <taxon>Leptolyngbya</taxon>
    </lineage>
</organism>